<feature type="domain" description="DUF6396" evidence="1">
    <location>
        <begin position="35"/>
        <end position="139"/>
    </location>
</feature>
<evidence type="ECO:0000259" key="1">
    <source>
        <dbReference type="Pfam" id="PF19933"/>
    </source>
</evidence>
<protein>
    <recommendedName>
        <fullName evidence="1">DUF6396 domain-containing protein</fullName>
    </recommendedName>
</protein>
<organism evidence="2 3">
    <name type="scientific">Aggregatibacter actinomycetemcomitans</name>
    <name type="common">Actinobacillus actinomycetemcomitans</name>
    <name type="synonym">Haemophilus actinomycetemcomitans</name>
    <dbReference type="NCBI Taxonomy" id="714"/>
    <lineage>
        <taxon>Bacteria</taxon>
        <taxon>Pseudomonadati</taxon>
        <taxon>Pseudomonadota</taxon>
        <taxon>Gammaproteobacteria</taxon>
        <taxon>Pasteurellales</taxon>
        <taxon>Pasteurellaceae</taxon>
        <taxon>Aggregatibacter</taxon>
    </lineage>
</organism>
<comment type="caution">
    <text evidence="2">The sequence shown here is derived from an EMBL/GenBank/DDBJ whole genome shotgun (WGS) entry which is preliminary data.</text>
</comment>
<keyword evidence="3" id="KW-1185">Reference proteome</keyword>
<name>A0A2G1DQK7_AGGAC</name>
<sequence>MRGCFRNVGTSIRKKEYQKAIAVFHQGVKNGSSLSANVLVGVFSNNRKEKYLDSLNLQEDPERARRYETIWKYLAYKDYLQPKVPDLDEIVPLPPAPLPDWDGKIAFQRWFEGEAPPKPSEALMFKLANQAGVRVDNGLDLQTDLPKAQERSIRYKIIENYLYDHDYLKPKVPDLDEIVPLPPAPLPDWDGKIAFQRWFEGEAPPKPSEALMFKLANQAGVRVDNGLDLQTDLPKAVKK</sequence>
<feature type="domain" description="DUF6396" evidence="1">
    <location>
        <begin position="145"/>
        <end position="227"/>
    </location>
</feature>
<dbReference type="Pfam" id="PF19933">
    <property type="entry name" value="DUF6396"/>
    <property type="match status" value="2"/>
</dbReference>
<proteinExistence type="predicted"/>
<dbReference type="EMBL" id="PCGW01000007">
    <property type="protein sequence ID" value="PHO20773.1"/>
    <property type="molecule type" value="Genomic_DNA"/>
</dbReference>
<dbReference type="InterPro" id="IPR045653">
    <property type="entry name" value="DUF6396"/>
</dbReference>
<gene>
    <name evidence="2" type="ORF">CQR80_04570</name>
</gene>
<accession>A0A2G1DQK7</accession>
<dbReference type="Proteomes" id="UP000226080">
    <property type="component" value="Unassembled WGS sequence"/>
</dbReference>
<reference evidence="2 3" key="1">
    <citation type="submission" date="2017-10" db="EMBL/GenBank/DDBJ databases">
        <title>Draft genome sequences of Aggregatibacter actinomycetemcomitans strains 310a and 310b.</title>
        <authorList>
            <person name="May A.C."/>
            <person name="Ohta H."/>
            <person name="Maeda H."/>
            <person name="Kokeguchi S."/>
            <person name="Cugini C."/>
        </authorList>
    </citation>
    <scope>NUCLEOTIDE SEQUENCE [LARGE SCALE GENOMIC DNA]</scope>
    <source>
        <strain evidence="2 3">310b</strain>
    </source>
</reference>
<evidence type="ECO:0000313" key="2">
    <source>
        <dbReference type="EMBL" id="PHO20773.1"/>
    </source>
</evidence>
<evidence type="ECO:0000313" key="3">
    <source>
        <dbReference type="Proteomes" id="UP000226080"/>
    </source>
</evidence>